<feature type="region of interest" description="Disordered" evidence="1">
    <location>
        <begin position="238"/>
        <end position="276"/>
    </location>
</feature>
<feature type="region of interest" description="Disordered" evidence="1">
    <location>
        <begin position="700"/>
        <end position="726"/>
    </location>
</feature>
<feature type="region of interest" description="Disordered" evidence="1">
    <location>
        <begin position="600"/>
        <end position="681"/>
    </location>
</feature>
<accession>A0ABQ0RX03</accession>
<evidence type="ECO:0000313" key="3">
    <source>
        <dbReference type="Proteomes" id="UP000320693"/>
    </source>
</evidence>
<feature type="region of interest" description="Disordered" evidence="1">
    <location>
        <begin position="865"/>
        <end position="907"/>
    </location>
</feature>
<dbReference type="EMBL" id="BJNH01000022">
    <property type="protein sequence ID" value="GEC25204.1"/>
    <property type="molecule type" value="Genomic_DNA"/>
</dbReference>
<protein>
    <submittedName>
        <fullName evidence="2">Uncharacterized protein</fullName>
    </submittedName>
</protein>
<evidence type="ECO:0000313" key="2">
    <source>
        <dbReference type="EMBL" id="GEC25204.1"/>
    </source>
</evidence>
<feature type="compositionally biased region" description="Low complexity" evidence="1">
    <location>
        <begin position="241"/>
        <end position="254"/>
    </location>
</feature>
<feature type="compositionally biased region" description="Basic and acidic residues" evidence="1">
    <location>
        <begin position="619"/>
        <end position="647"/>
    </location>
</feature>
<feature type="compositionally biased region" description="Basic residues" evidence="1">
    <location>
        <begin position="892"/>
        <end position="907"/>
    </location>
</feature>
<comment type="caution">
    <text evidence="2">The sequence shown here is derived from an EMBL/GenBank/DDBJ whole genome shotgun (WGS) entry which is preliminary data.</text>
</comment>
<gene>
    <name evidence="2" type="ORF">PSA01_22330</name>
</gene>
<name>A0ABQ0RX03_9PSEU</name>
<feature type="region of interest" description="Disordered" evidence="1">
    <location>
        <begin position="344"/>
        <end position="399"/>
    </location>
</feature>
<feature type="compositionally biased region" description="Basic and acidic residues" evidence="1">
    <location>
        <begin position="383"/>
        <end position="394"/>
    </location>
</feature>
<proteinExistence type="predicted"/>
<evidence type="ECO:0000256" key="1">
    <source>
        <dbReference type="SAM" id="MobiDB-lite"/>
    </source>
</evidence>
<reference evidence="2 3" key="1">
    <citation type="submission" date="2019-06" db="EMBL/GenBank/DDBJ databases">
        <title>Whole genome shotgun sequence of Pseudonocardia saturnea NBRC 14499.</title>
        <authorList>
            <person name="Hosoyama A."/>
            <person name="Uohara A."/>
            <person name="Ohji S."/>
            <person name="Ichikawa N."/>
        </authorList>
    </citation>
    <scope>NUCLEOTIDE SEQUENCE [LARGE SCALE GENOMIC DNA]</scope>
    <source>
        <strain evidence="2 3">NBRC 14499</strain>
    </source>
</reference>
<feature type="region of interest" description="Disordered" evidence="1">
    <location>
        <begin position="196"/>
        <end position="216"/>
    </location>
</feature>
<feature type="region of interest" description="Disordered" evidence="1">
    <location>
        <begin position="747"/>
        <end position="794"/>
    </location>
</feature>
<feature type="compositionally biased region" description="Basic and acidic residues" evidence="1">
    <location>
        <begin position="101"/>
        <end position="111"/>
    </location>
</feature>
<feature type="region of interest" description="Disordered" evidence="1">
    <location>
        <begin position="96"/>
        <end position="121"/>
    </location>
</feature>
<sequence length="907" mass="95585">MRRFVLVADQHLEQRVPGQRARWCDGVEHLVERGVLERERVQPGRTHAGEELPERRVAAGVGAHHDGVEEQADHVGGVGAALDDGHAEREIVTGPHPVQQRGDRGVQHQERGGAGAGGELLHRGGERVVHGERDHRAAMALHRGPGQVGRQGGLGGCPVEDGAPVPERGVRARRRIGRVAEAGRRGRDGVDVAGGRWQRRRSAREAGGVGGGEVVDQHGERPVVDRDVVQHQREQVLIGSGAQQRGPPRQLGGQVERGGRQLPDGVPGGTGPGGLAQRQLRCGDRGGGQHLLPRLAAVVGEQGAQCLVPGDDVAERDAQRCGVQRAGELHGQWHRVARVGLDPLQRPDPALGRRERGPVRAGHRARGGGGGPGGSFGGQQGRDLPDGRPVEHRLHGQPGDVGAGIRAQLLPQPCDQPEHLQRVPAGGEQVGVGVDRRRIGLQQLGDQGDHLPLPVGARDGGPGRPVGGRHRRHRRHRCTRYRLPECPVRIGGGLGEQREQHVPVRLDLLGGVPGGVGVDPDHQPGRVPGAQPGGDHQVAHRAGGDLVHLAGGVAEPDPAGIGLDVHHQRRGGLASGPGAHRPAQVLAAVAAVCRGRAQLVVHPGDEPGRGRRRAGPDPQRQHGDRGRGDPARRGPEPLHRREIEYDVRGPGVPPHQRGHRGRDDLHRAGPGGLRGLPQRRGGRRVELAIGPVQLAGRGRVRGRCRREGGGHGAVEPSGPELLGRGPARIGEIGRVGLDDGGELAVAGGGRTGGRGGGRTGGAGNRAGGRGRDRVGRRAGGSTAGRAGRRPVQLDDPAAEQVVAVGVEQQVMGAHVPEVVLRSEHQQRLAQQRFAVRVERTPYVGAGPGRGGHRRVVVAGEIDQLATGRPAPGVLDDPPAVEGLEPGAQPRRLAGRRRRRGPQRVRVE</sequence>
<feature type="region of interest" description="Disordered" evidence="1">
    <location>
        <begin position="445"/>
        <end position="475"/>
    </location>
</feature>
<dbReference type="Proteomes" id="UP000320693">
    <property type="component" value="Unassembled WGS sequence"/>
</dbReference>
<keyword evidence="3" id="KW-1185">Reference proteome</keyword>
<organism evidence="2 3">
    <name type="scientific">Pseudonocardia saturnea</name>
    <dbReference type="NCBI Taxonomy" id="33909"/>
    <lineage>
        <taxon>Bacteria</taxon>
        <taxon>Bacillati</taxon>
        <taxon>Actinomycetota</taxon>
        <taxon>Actinomycetes</taxon>
        <taxon>Pseudonocardiales</taxon>
        <taxon>Pseudonocardiaceae</taxon>
        <taxon>Pseudonocardia</taxon>
    </lineage>
</organism>
<feature type="compositionally biased region" description="Gly residues" evidence="1">
    <location>
        <begin position="367"/>
        <end position="380"/>
    </location>
</feature>
<feature type="compositionally biased region" description="Gly residues" evidence="1">
    <location>
        <begin position="747"/>
        <end position="767"/>
    </location>
</feature>